<gene>
    <name evidence="1" type="ORF">EZJ43_10010</name>
</gene>
<dbReference type="EMBL" id="SJCY01000006">
    <property type="protein sequence ID" value="TDG36012.1"/>
    <property type="molecule type" value="Genomic_DNA"/>
</dbReference>
<dbReference type="OrthoDB" id="707450at2"/>
<proteinExistence type="predicted"/>
<name>A0A4R5MKC9_9SPHI</name>
<dbReference type="SUPFAM" id="SSF48452">
    <property type="entry name" value="TPR-like"/>
    <property type="match status" value="1"/>
</dbReference>
<evidence type="ECO:0000313" key="1">
    <source>
        <dbReference type="EMBL" id="TDG36012.1"/>
    </source>
</evidence>
<dbReference type="AlphaFoldDB" id="A0A4R5MKC9"/>
<protein>
    <recommendedName>
        <fullName evidence="3">Tetratricopeptide repeat protein</fullName>
    </recommendedName>
</protein>
<reference evidence="1 2" key="1">
    <citation type="submission" date="2019-02" db="EMBL/GenBank/DDBJ databases">
        <title>Pedobacter sp. nov., a novel speices isolated from soil of pinguins habitat in Antarcitica.</title>
        <authorList>
            <person name="He R.-H."/>
        </authorList>
    </citation>
    <scope>NUCLEOTIDE SEQUENCE [LARGE SCALE GENOMIC DNA]</scope>
    <source>
        <strain evidence="1 2">E01020</strain>
    </source>
</reference>
<dbReference type="Proteomes" id="UP000295668">
    <property type="component" value="Unassembled WGS sequence"/>
</dbReference>
<keyword evidence="2" id="KW-1185">Reference proteome</keyword>
<dbReference type="InterPro" id="IPR011990">
    <property type="entry name" value="TPR-like_helical_dom_sf"/>
</dbReference>
<dbReference type="Gene3D" id="1.25.40.10">
    <property type="entry name" value="Tetratricopeptide repeat domain"/>
    <property type="match status" value="1"/>
</dbReference>
<organism evidence="1 2">
    <name type="scientific">Pedobacter changchengzhani</name>
    <dbReference type="NCBI Taxonomy" id="2529274"/>
    <lineage>
        <taxon>Bacteria</taxon>
        <taxon>Pseudomonadati</taxon>
        <taxon>Bacteroidota</taxon>
        <taxon>Sphingobacteriia</taxon>
        <taxon>Sphingobacteriales</taxon>
        <taxon>Sphingobacteriaceae</taxon>
        <taxon>Pedobacter</taxon>
    </lineage>
</organism>
<comment type="caution">
    <text evidence="1">The sequence shown here is derived from an EMBL/GenBank/DDBJ whole genome shotgun (WGS) entry which is preliminary data.</text>
</comment>
<evidence type="ECO:0000313" key="2">
    <source>
        <dbReference type="Proteomes" id="UP000295668"/>
    </source>
</evidence>
<accession>A0A4R5MKC9</accession>
<evidence type="ECO:0008006" key="3">
    <source>
        <dbReference type="Google" id="ProtNLM"/>
    </source>
</evidence>
<dbReference type="RefSeq" id="WP_133262575.1">
    <property type="nucleotide sequence ID" value="NZ_SJCY01000006.1"/>
</dbReference>
<sequence length="162" mass="19061">MSYSEFKNTERNWSNLTEKGNLLYQQGEHNAALQFYQQALFFSESMIRNVEDAENLNIQIASPFFVSCLNIANNYWIIGDLKKAGEYFFYNVWHLKMLSMRDGISPAMYQQAIKNWEKAILTLVDFHDKTNQPLKVDFLKDETYEMIKQTSAKLVNKQIHLN</sequence>